<organism evidence="2">
    <name type="scientific">Zooxanthella nutricula</name>
    <dbReference type="NCBI Taxonomy" id="1333877"/>
    <lineage>
        <taxon>Eukaryota</taxon>
        <taxon>Sar</taxon>
        <taxon>Alveolata</taxon>
        <taxon>Dinophyceae</taxon>
        <taxon>Peridiniales</taxon>
        <taxon>Peridiniales incertae sedis</taxon>
        <taxon>Zooxanthella</taxon>
    </lineage>
</organism>
<evidence type="ECO:0000256" key="1">
    <source>
        <dbReference type="SAM" id="SignalP"/>
    </source>
</evidence>
<reference evidence="2" key="1">
    <citation type="submission" date="2021-01" db="EMBL/GenBank/DDBJ databases">
        <authorList>
            <person name="Corre E."/>
            <person name="Pelletier E."/>
            <person name="Niang G."/>
            <person name="Scheremetjew M."/>
            <person name="Finn R."/>
            <person name="Kale V."/>
            <person name="Holt S."/>
            <person name="Cochrane G."/>
            <person name="Meng A."/>
            <person name="Brown T."/>
            <person name="Cohen L."/>
        </authorList>
    </citation>
    <scope>NUCLEOTIDE SEQUENCE</scope>
    <source>
        <strain evidence="2">RCC3387</strain>
    </source>
</reference>
<accession>A0A7S2P272</accession>
<feature type="chain" id="PRO_5031331062" description="Phospholipase B-like" evidence="1">
    <location>
        <begin position="24"/>
        <end position="188"/>
    </location>
</feature>
<gene>
    <name evidence="2" type="ORF">BRAN1462_LOCUS28578</name>
</gene>
<evidence type="ECO:0000313" key="2">
    <source>
        <dbReference type="EMBL" id="CAD9571688.1"/>
    </source>
</evidence>
<keyword evidence="1" id="KW-0732">Signal</keyword>
<protein>
    <recommendedName>
        <fullName evidence="3">Phospholipase B-like</fullName>
    </recommendedName>
</protein>
<proteinExistence type="predicted"/>
<feature type="signal peptide" evidence="1">
    <location>
        <begin position="1"/>
        <end position="23"/>
    </location>
</feature>
<name>A0A7S2P272_9DINO</name>
<dbReference type="EMBL" id="HBGW01045035">
    <property type="protein sequence ID" value="CAD9571688.1"/>
    <property type="molecule type" value="Transcribed_RNA"/>
</dbReference>
<evidence type="ECO:0008006" key="3">
    <source>
        <dbReference type="Google" id="ProtNLM"/>
    </source>
</evidence>
<sequence>MAPPQRAALALANLALLSAAMRGKVAPSVRGPVGPDTRDYHCGPIRMQATHSGADGSFDVWRNNGAVQLRDQDILAILRQMGVAVGPHGVADEEAFTGQVDTIRKHMISGVPLFKNPVDGFDHGDATNVLLRGPASAPEKFWGHWGRLRRFVHTRVYDEMFLSILNTHLYDNKTVTWMMDFLLPPPKD</sequence>
<dbReference type="AlphaFoldDB" id="A0A7S2P272"/>